<proteinExistence type="predicted"/>
<name>A0A139I2J9_9PEZI</name>
<keyword evidence="4" id="KW-1185">Reference proteome</keyword>
<evidence type="ECO:0000313" key="3">
    <source>
        <dbReference type="EMBL" id="KXT08935.1"/>
    </source>
</evidence>
<organism evidence="3 4">
    <name type="scientific">Pseudocercospora musae</name>
    <dbReference type="NCBI Taxonomy" id="113226"/>
    <lineage>
        <taxon>Eukaryota</taxon>
        <taxon>Fungi</taxon>
        <taxon>Dikarya</taxon>
        <taxon>Ascomycota</taxon>
        <taxon>Pezizomycotina</taxon>
        <taxon>Dothideomycetes</taxon>
        <taxon>Dothideomycetidae</taxon>
        <taxon>Mycosphaerellales</taxon>
        <taxon>Mycosphaerellaceae</taxon>
        <taxon>Pseudocercospora</taxon>
    </lineage>
</organism>
<feature type="compositionally biased region" description="Polar residues" evidence="1">
    <location>
        <begin position="226"/>
        <end position="242"/>
    </location>
</feature>
<dbReference type="EMBL" id="LFZO01000390">
    <property type="protein sequence ID" value="KXT08935.1"/>
    <property type="molecule type" value="Genomic_DNA"/>
</dbReference>
<sequence>MERIASSFAAALQEMYSLSVQLIRLLLNPFTSITSIMDPASMPWNILKDWSPFQLDALGLVTLLGAEEVNKAVGTLQKRKATECFPLLAANVIAGDRIRDEQAGFAIYNVTDGICTTELKGWFTRWLGSQKIRNATTTFRWRFEDTSKQQTLAFITNALSFLLTTAPLLVCTTVIGDWYGLAGTIAIIVTIASRKIVLWQLRNGLEAVANPVKPPHDLPFSRQDANKQQAGSDAKQIDQNSAPGAPQDVKLFITRSDGRMVTVYAPRSLLSSFVREAEIPHQHVYHVTRWLSWAAFGVLLVTLGMSSLFTQIYIVALLVLCTWAFCHGFDFDLNTRRKTRPHLGTGREAEVATTSLTSKIAITQKNPSKRDLSDRLVDKRMYAYIWADLTATEEDMLRHWSMLPFSGVEWYKDFNRAKDEYAKACSMMDVVHNPGSTSPSILKSTTSEA</sequence>
<comment type="caution">
    <text evidence="3">The sequence shown here is derived from an EMBL/GenBank/DDBJ whole genome shotgun (WGS) entry which is preliminary data.</text>
</comment>
<evidence type="ECO:0000256" key="2">
    <source>
        <dbReference type="SAM" id="Phobius"/>
    </source>
</evidence>
<keyword evidence="2" id="KW-0812">Transmembrane</keyword>
<keyword evidence="2" id="KW-0472">Membrane</keyword>
<evidence type="ECO:0000256" key="1">
    <source>
        <dbReference type="SAM" id="MobiDB-lite"/>
    </source>
</evidence>
<protein>
    <submittedName>
        <fullName evidence="3">Uncharacterized protein</fullName>
    </submittedName>
</protein>
<gene>
    <name evidence="3" type="ORF">AC579_9358</name>
</gene>
<dbReference type="AlphaFoldDB" id="A0A139I2J9"/>
<reference evidence="3 4" key="1">
    <citation type="submission" date="2015-07" db="EMBL/GenBank/DDBJ databases">
        <title>Comparative genomics of the Sigatoka disease complex on banana suggests a link between parallel evolutionary changes in Pseudocercospora fijiensis and Pseudocercospora eumusae and increased virulence on the banana host.</title>
        <authorList>
            <person name="Chang T.-C."/>
            <person name="Salvucci A."/>
            <person name="Crous P.W."/>
            <person name="Stergiopoulos I."/>
        </authorList>
    </citation>
    <scope>NUCLEOTIDE SEQUENCE [LARGE SCALE GENOMIC DNA]</scope>
    <source>
        <strain evidence="3 4">CBS 116634</strain>
    </source>
</reference>
<dbReference type="Proteomes" id="UP000073492">
    <property type="component" value="Unassembled WGS sequence"/>
</dbReference>
<feature type="transmembrane region" description="Helical" evidence="2">
    <location>
        <begin position="312"/>
        <end position="331"/>
    </location>
</feature>
<accession>A0A139I2J9</accession>
<keyword evidence="2" id="KW-1133">Transmembrane helix</keyword>
<evidence type="ECO:0000313" key="4">
    <source>
        <dbReference type="Proteomes" id="UP000073492"/>
    </source>
</evidence>
<dbReference type="OrthoDB" id="5422688at2759"/>
<feature type="region of interest" description="Disordered" evidence="1">
    <location>
        <begin position="218"/>
        <end position="245"/>
    </location>
</feature>